<dbReference type="InterPro" id="IPR036305">
    <property type="entry name" value="RGS_sf"/>
</dbReference>
<comment type="caution">
    <text evidence="3">The sequence shown here is derived from an EMBL/GenBank/DDBJ whole genome shotgun (WGS) entry which is preliminary data.</text>
</comment>
<dbReference type="PANTHER" id="PTHR10845">
    <property type="entry name" value="REGULATOR OF G PROTEIN SIGNALING"/>
    <property type="match status" value="1"/>
</dbReference>
<dbReference type="InterPro" id="IPR016137">
    <property type="entry name" value="RGS"/>
</dbReference>
<dbReference type="PRINTS" id="PR01301">
    <property type="entry name" value="RGSPROTEIN"/>
</dbReference>
<dbReference type="EMBL" id="JYDJ01000137">
    <property type="protein sequence ID" value="KRX42700.1"/>
    <property type="molecule type" value="Genomic_DNA"/>
</dbReference>
<dbReference type="Gene3D" id="1.10.196.10">
    <property type="match status" value="1"/>
</dbReference>
<dbReference type="PANTHER" id="PTHR10845:SF192">
    <property type="entry name" value="DOUBLE HIT, ISOFORM B"/>
    <property type="match status" value="1"/>
</dbReference>
<evidence type="ECO:0000313" key="3">
    <source>
        <dbReference type="EMBL" id="KRX42700.1"/>
    </source>
</evidence>
<dbReference type="Gene3D" id="1.10.167.10">
    <property type="entry name" value="Regulator of G-protein Signalling 4, domain 2"/>
    <property type="match status" value="1"/>
</dbReference>
<feature type="region of interest" description="Disordered" evidence="1">
    <location>
        <begin position="1"/>
        <end position="22"/>
    </location>
</feature>
<dbReference type="OrthoDB" id="10266999at2759"/>
<name>A0A0V0TUJ4_9BILA</name>
<evidence type="ECO:0000259" key="2">
    <source>
        <dbReference type="PROSITE" id="PS50132"/>
    </source>
</evidence>
<dbReference type="InterPro" id="IPR024066">
    <property type="entry name" value="RGS_subdom1/3"/>
</dbReference>
<dbReference type="Proteomes" id="UP000055048">
    <property type="component" value="Unassembled WGS sequence"/>
</dbReference>
<proteinExistence type="predicted"/>
<dbReference type="Pfam" id="PF00615">
    <property type="entry name" value="RGS"/>
    <property type="match status" value="1"/>
</dbReference>
<feature type="compositionally biased region" description="Polar residues" evidence="1">
    <location>
        <begin position="1"/>
        <end position="13"/>
    </location>
</feature>
<dbReference type="SMART" id="SM00315">
    <property type="entry name" value="RGS"/>
    <property type="match status" value="1"/>
</dbReference>
<dbReference type="InterPro" id="IPR044926">
    <property type="entry name" value="RGS_subdomain_2"/>
</dbReference>
<accession>A0A0V0TUJ4</accession>
<organism evidence="3 4">
    <name type="scientific">Trichinella murrelli</name>
    <dbReference type="NCBI Taxonomy" id="144512"/>
    <lineage>
        <taxon>Eukaryota</taxon>
        <taxon>Metazoa</taxon>
        <taxon>Ecdysozoa</taxon>
        <taxon>Nematoda</taxon>
        <taxon>Enoplea</taxon>
        <taxon>Dorylaimia</taxon>
        <taxon>Trichinellida</taxon>
        <taxon>Trichinellidae</taxon>
        <taxon>Trichinella</taxon>
    </lineage>
</organism>
<keyword evidence="4" id="KW-1185">Reference proteome</keyword>
<dbReference type="AlphaFoldDB" id="A0A0V0TUJ4"/>
<gene>
    <name evidence="3" type="primary">rgs-2</name>
    <name evidence="3" type="ORF">T05_3300</name>
</gene>
<dbReference type="FunFam" id="1.10.167.10:FF:000001">
    <property type="entry name" value="Putative regulator of g-protein signaling 12"/>
    <property type="match status" value="1"/>
</dbReference>
<evidence type="ECO:0000256" key="1">
    <source>
        <dbReference type="SAM" id="MobiDB-lite"/>
    </source>
</evidence>
<dbReference type="STRING" id="144512.A0A0V0TUJ4"/>
<dbReference type="SUPFAM" id="SSF48097">
    <property type="entry name" value="Regulator of G-protein signaling, RGS"/>
    <property type="match status" value="1"/>
</dbReference>
<evidence type="ECO:0000313" key="4">
    <source>
        <dbReference type="Proteomes" id="UP000055048"/>
    </source>
</evidence>
<protein>
    <submittedName>
        <fullName evidence="3">Regulator of G-protein signaling rgs-2</fullName>
    </submittedName>
</protein>
<feature type="domain" description="RGS" evidence="2">
    <location>
        <begin position="87"/>
        <end position="203"/>
    </location>
</feature>
<dbReference type="PROSITE" id="PS50132">
    <property type="entry name" value="RGS"/>
    <property type="match status" value="1"/>
</dbReference>
<reference evidence="3 4" key="1">
    <citation type="submission" date="2015-01" db="EMBL/GenBank/DDBJ databases">
        <title>Evolution of Trichinella species and genotypes.</title>
        <authorList>
            <person name="Korhonen P.K."/>
            <person name="Edoardo P."/>
            <person name="Giuseppe L.R."/>
            <person name="Gasser R.B."/>
        </authorList>
    </citation>
    <scope>NUCLEOTIDE SEQUENCE [LARGE SCALE GENOMIC DNA]</scope>
    <source>
        <strain evidence="3">ISS417</strain>
    </source>
</reference>
<sequence length="211" mass="24801">MFSDGSTKLSVTSNRHDRSRNMYSKEKRSKIFRDRNAKPCCLCWCCCFSCSCLSMQQEQPNVQNSSVPMKQREERPTYEDVKRWSTSFDCLMNHPVGQKMFADFLKSEFSDENILFWQACEDLKKEKNSEKIEEKARIIYEDFVSILSPKEVSLDSRVREIVNSNMVRPNAHTFDEAQAQIFTLMQRDSYPRFIGSEFFKNFTSTFVESES</sequence>